<name>A0A941GGB7_NIACI</name>
<accession>A0A941GGB7</accession>
<dbReference type="EMBL" id="JAGTPX010000016">
    <property type="protein sequence ID" value="MBR8670953.1"/>
    <property type="molecule type" value="Genomic_DNA"/>
</dbReference>
<reference evidence="1" key="1">
    <citation type="submission" date="2021-04" db="EMBL/GenBank/DDBJ databases">
        <title>Genomic analysis of electroactive and textile dye degrading Bacillus circulans strain: DC10 isolated from constructed wetland-microbial fuel cells treating textile dye wastewaters.</title>
        <authorList>
            <person name="Patel D.U."/>
            <person name="Desai C.R."/>
        </authorList>
    </citation>
    <scope>NUCLEOTIDE SEQUENCE</scope>
    <source>
        <strain evidence="1">DC10</strain>
    </source>
</reference>
<comment type="caution">
    <text evidence="1">The sequence shown here is derived from an EMBL/GenBank/DDBJ whole genome shotgun (WGS) entry which is preliminary data.</text>
</comment>
<gene>
    <name evidence="1" type="ORF">KD144_15555</name>
</gene>
<proteinExistence type="predicted"/>
<sequence>MSNKENETQEEVRAMIDVGYNKDCNSCETVFQCGRYYSRVEDKIIPHSCG</sequence>
<evidence type="ECO:0000313" key="1">
    <source>
        <dbReference type="EMBL" id="MBR8670953.1"/>
    </source>
</evidence>
<organism evidence="1">
    <name type="scientific">Niallia circulans</name>
    <name type="common">Bacillus circulans</name>
    <dbReference type="NCBI Taxonomy" id="1397"/>
    <lineage>
        <taxon>Bacteria</taxon>
        <taxon>Bacillati</taxon>
        <taxon>Bacillota</taxon>
        <taxon>Bacilli</taxon>
        <taxon>Bacillales</taxon>
        <taxon>Bacillaceae</taxon>
        <taxon>Niallia</taxon>
    </lineage>
</organism>
<dbReference type="AlphaFoldDB" id="A0A941GGB7"/>
<protein>
    <submittedName>
        <fullName evidence="1">Uncharacterized protein</fullName>
    </submittedName>
</protein>
<dbReference type="RefSeq" id="WP_212119947.1">
    <property type="nucleotide sequence ID" value="NZ_JAGTPX020000017.1"/>
</dbReference>